<evidence type="ECO:0000256" key="1">
    <source>
        <dbReference type="ARBA" id="ARBA00004141"/>
    </source>
</evidence>
<evidence type="ECO:0000256" key="4">
    <source>
        <dbReference type="ARBA" id="ARBA00022989"/>
    </source>
</evidence>
<dbReference type="GO" id="GO:0043190">
    <property type="term" value="C:ATP-binding cassette (ABC) transporter complex"/>
    <property type="evidence" value="ECO:0007669"/>
    <property type="project" value="InterPro"/>
</dbReference>
<evidence type="ECO:0000256" key="3">
    <source>
        <dbReference type="ARBA" id="ARBA00022692"/>
    </source>
</evidence>
<dbReference type="PANTHER" id="PTHR30477">
    <property type="entry name" value="ABC-TRANSPORTER METAL-BINDING PROTEIN"/>
    <property type="match status" value="1"/>
</dbReference>
<feature type="transmembrane region" description="Helical" evidence="7">
    <location>
        <begin position="41"/>
        <end position="74"/>
    </location>
</feature>
<feature type="transmembrane region" description="Helical" evidence="7">
    <location>
        <begin position="6"/>
        <end position="29"/>
    </location>
</feature>
<feature type="transmembrane region" description="Helical" evidence="7">
    <location>
        <begin position="233"/>
        <end position="252"/>
    </location>
</feature>
<keyword evidence="3 6" id="KW-0812">Transmembrane</keyword>
<evidence type="ECO:0000256" key="6">
    <source>
        <dbReference type="RuleBase" id="RU003943"/>
    </source>
</evidence>
<dbReference type="Gene3D" id="1.10.3470.10">
    <property type="entry name" value="ABC transporter involved in vitamin B12 uptake, BtuC"/>
    <property type="match status" value="1"/>
</dbReference>
<dbReference type="SUPFAM" id="SSF81345">
    <property type="entry name" value="ABC transporter involved in vitamin B12 uptake, BtuC"/>
    <property type="match status" value="1"/>
</dbReference>
<keyword evidence="5 7" id="KW-0472">Membrane</keyword>
<dbReference type="EMBL" id="LBVU01000004">
    <property type="protein sequence ID" value="KKQ91771.1"/>
    <property type="molecule type" value="Genomic_DNA"/>
</dbReference>
<comment type="caution">
    <text evidence="8">The sequence shown here is derived from an EMBL/GenBank/DDBJ whole genome shotgun (WGS) entry which is preliminary data.</text>
</comment>
<keyword evidence="4 7" id="KW-1133">Transmembrane helix</keyword>
<gene>
    <name evidence="8" type="ORF">UT17_C0004G0119</name>
</gene>
<evidence type="ECO:0000256" key="7">
    <source>
        <dbReference type="SAM" id="Phobius"/>
    </source>
</evidence>
<protein>
    <submittedName>
        <fullName evidence="8">ABC-3 protein</fullName>
    </submittedName>
</protein>
<feature type="transmembrane region" description="Helical" evidence="7">
    <location>
        <begin position="80"/>
        <end position="101"/>
    </location>
</feature>
<dbReference type="GO" id="GO:0010043">
    <property type="term" value="P:response to zinc ion"/>
    <property type="evidence" value="ECO:0007669"/>
    <property type="project" value="TreeGrafter"/>
</dbReference>
<feature type="transmembrane region" description="Helical" evidence="7">
    <location>
        <begin position="122"/>
        <end position="145"/>
    </location>
</feature>
<sequence length="255" mass="26838">MNTNLGLILLVGALIGATSGYLGSFMVLKRMSLVGDALSHVALPGIAIAITLGINPLLGALVALVIATFGIWYLGEHSEVYPEALVGVFFTASLSLGLLLTPEPELLEALFGNIDKIGIMDSVLTIIGAIIIFIVTFIFSKKLLLGIVSEDLAKSQGINVAKVNLVYLLLVALVVALGVKFLGTLLTGAMVIIPAVTAKNLSKSIKQFQLYSIILGVVSSFLGIFLAKYIGISSGPAVVLTSISIFLLSYIFKNK</sequence>
<evidence type="ECO:0000256" key="2">
    <source>
        <dbReference type="ARBA" id="ARBA00008034"/>
    </source>
</evidence>
<reference evidence="8 9" key="1">
    <citation type="journal article" date="2015" name="Nature">
        <title>rRNA introns, odd ribosomes, and small enigmatic genomes across a large radiation of phyla.</title>
        <authorList>
            <person name="Brown C.T."/>
            <person name="Hug L.A."/>
            <person name="Thomas B.C."/>
            <person name="Sharon I."/>
            <person name="Castelle C.J."/>
            <person name="Singh A."/>
            <person name="Wilkins M.J."/>
            <person name="Williams K.H."/>
            <person name="Banfield J.F."/>
        </authorList>
    </citation>
    <scope>NUCLEOTIDE SEQUENCE [LARGE SCALE GENOMIC DNA]</scope>
</reference>
<proteinExistence type="inferred from homology"/>
<comment type="subcellular location">
    <subcellularLocation>
        <location evidence="6">Cell membrane</location>
        <topology evidence="6">Multi-pass membrane protein</topology>
    </subcellularLocation>
    <subcellularLocation>
        <location evidence="1">Membrane</location>
        <topology evidence="1">Multi-pass membrane protein</topology>
    </subcellularLocation>
</comment>
<dbReference type="GO" id="GO:0055085">
    <property type="term" value="P:transmembrane transport"/>
    <property type="evidence" value="ECO:0007669"/>
    <property type="project" value="InterPro"/>
</dbReference>
<dbReference type="AlphaFoldDB" id="A0A0G0PQZ0"/>
<feature type="transmembrane region" description="Helical" evidence="7">
    <location>
        <begin position="208"/>
        <end position="227"/>
    </location>
</feature>
<accession>A0A0G0PQZ0</accession>
<comment type="similarity">
    <text evidence="2 6">Belongs to the ABC-3 integral membrane protein family.</text>
</comment>
<name>A0A0G0PQZ0_9BACT</name>
<feature type="transmembrane region" description="Helical" evidence="7">
    <location>
        <begin position="165"/>
        <end position="196"/>
    </location>
</feature>
<evidence type="ECO:0000313" key="9">
    <source>
        <dbReference type="Proteomes" id="UP000034774"/>
    </source>
</evidence>
<dbReference type="Proteomes" id="UP000034774">
    <property type="component" value="Unassembled WGS sequence"/>
</dbReference>
<evidence type="ECO:0000256" key="5">
    <source>
        <dbReference type="ARBA" id="ARBA00023136"/>
    </source>
</evidence>
<keyword evidence="6" id="KW-0813">Transport</keyword>
<dbReference type="Pfam" id="PF00950">
    <property type="entry name" value="ABC-3"/>
    <property type="match status" value="1"/>
</dbReference>
<dbReference type="PANTHER" id="PTHR30477:SF13">
    <property type="entry name" value="IRON TRANSPORT SYSTEM MEMBRANE PROTEIN HI_0360-RELATED"/>
    <property type="match status" value="1"/>
</dbReference>
<dbReference type="InterPro" id="IPR001626">
    <property type="entry name" value="ABC_TroCD"/>
</dbReference>
<dbReference type="InterPro" id="IPR037294">
    <property type="entry name" value="ABC_BtuC-like"/>
</dbReference>
<organism evidence="8 9">
    <name type="scientific">Candidatus Woesebacteria bacterium GW2011_GWB1_39_10</name>
    <dbReference type="NCBI Taxonomy" id="1618572"/>
    <lineage>
        <taxon>Bacteria</taxon>
        <taxon>Candidatus Woeseibacteriota</taxon>
    </lineage>
</organism>
<evidence type="ECO:0000313" key="8">
    <source>
        <dbReference type="EMBL" id="KKQ91771.1"/>
    </source>
</evidence>
<dbReference type="STRING" id="1618572.UT17_C0004G0119"/>